<sequence length="120" mass="13983">MSKFKLMTEEQKEVIEWLRVQKEFLGDNKMDIFISESGNYPLIVDLLSETSADSINNRLSDCNLPVIGFEPVEDVADDSTYKLDGLSYEEAESLALEYMDRTDQLICEYLDKYFSWMPRD</sequence>
<name>A0A412RR17_9FIRM</name>
<comment type="caution">
    <text evidence="1">The sequence shown here is derived from an EMBL/GenBank/DDBJ whole genome shotgun (WGS) entry which is preliminary data.</text>
</comment>
<dbReference type="AlphaFoldDB" id="A0A412RR17"/>
<protein>
    <submittedName>
        <fullName evidence="1">Uncharacterized protein</fullName>
    </submittedName>
</protein>
<gene>
    <name evidence="1" type="ORF">DWW89_06800</name>
</gene>
<evidence type="ECO:0000313" key="1">
    <source>
        <dbReference type="EMBL" id="RGU26143.1"/>
    </source>
</evidence>
<dbReference type="Proteomes" id="UP000283765">
    <property type="component" value="Unassembled WGS sequence"/>
</dbReference>
<proteinExistence type="predicted"/>
<reference evidence="1 2" key="1">
    <citation type="submission" date="2018-08" db="EMBL/GenBank/DDBJ databases">
        <title>A genome reference for cultivated species of the human gut microbiota.</title>
        <authorList>
            <person name="Zou Y."/>
            <person name="Xue W."/>
            <person name="Luo G."/>
        </authorList>
    </citation>
    <scope>NUCLEOTIDE SEQUENCE [LARGE SCALE GENOMIC DNA]</scope>
    <source>
        <strain evidence="1 2">AF17-27</strain>
    </source>
</reference>
<dbReference type="RefSeq" id="WP_117993635.1">
    <property type="nucleotide sequence ID" value="NZ_QRXR01000008.1"/>
</dbReference>
<evidence type="ECO:0000313" key="2">
    <source>
        <dbReference type="Proteomes" id="UP000283765"/>
    </source>
</evidence>
<accession>A0A412RR17</accession>
<dbReference type="EMBL" id="QRXR01000008">
    <property type="protein sequence ID" value="RGU26143.1"/>
    <property type="molecule type" value="Genomic_DNA"/>
</dbReference>
<organism evidence="1 2">
    <name type="scientific">Agathobacter rectalis</name>
    <dbReference type="NCBI Taxonomy" id="39491"/>
    <lineage>
        <taxon>Bacteria</taxon>
        <taxon>Bacillati</taxon>
        <taxon>Bacillota</taxon>
        <taxon>Clostridia</taxon>
        <taxon>Lachnospirales</taxon>
        <taxon>Lachnospiraceae</taxon>
        <taxon>Agathobacter</taxon>
    </lineage>
</organism>